<keyword evidence="4" id="KW-0997">Cell inner membrane</keyword>
<dbReference type="Pfam" id="PF07963">
    <property type="entry name" value="N_methyl"/>
    <property type="match status" value="1"/>
</dbReference>
<organism evidence="10 11">
    <name type="scientific">Stenomitos frigidus AS-A4</name>
    <dbReference type="NCBI Taxonomy" id="2933935"/>
    <lineage>
        <taxon>Bacteria</taxon>
        <taxon>Bacillati</taxon>
        <taxon>Cyanobacteriota</taxon>
        <taxon>Cyanophyceae</taxon>
        <taxon>Leptolyngbyales</taxon>
        <taxon>Leptolyngbyaceae</taxon>
        <taxon>Stenomitos</taxon>
    </lineage>
</organism>
<feature type="transmembrane region" description="Helical" evidence="8">
    <location>
        <begin position="12"/>
        <end position="38"/>
    </location>
</feature>
<evidence type="ECO:0000256" key="2">
    <source>
        <dbReference type="ARBA" id="ARBA00022475"/>
    </source>
</evidence>
<keyword evidence="5 8" id="KW-0812">Transmembrane</keyword>
<evidence type="ECO:0000259" key="9">
    <source>
        <dbReference type="Pfam" id="PF12019"/>
    </source>
</evidence>
<evidence type="ECO:0000256" key="7">
    <source>
        <dbReference type="ARBA" id="ARBA00023136"/>
    </source>
</evidence>
<keyword evidence="6 8" id="KW-1133">Transmembrane helix</keyword>
<gene>
    <name evidence="10" type="ORF">NDI38_19060</name>
</gene>
<evidence type="ECO:0000256" key="5">
    <source>
        <dbReference type="ARBA" id="ARBA00022692"/>
    </source>
</evidence>
<feature type="domain" description="General secretion pathway GspH" evidence="9">
    <location>
        <begin position="51"/>
        <end position="185"/>
    </location>
</feature>
<comment type="subcellular location">
    <subcellularLocation>
        <location evidence="1">Cell inner membrane</location>
        <topology evidence="1">Single-pass membrane protein</topology>
    </subcellularLocation>
</comment>
<evidence type="ECO:0000256" key="1">
    <source>
        <dbReference type="ARBA" id="ARBA00004377"/>
    </source>
</evidence>
<evidence type="ECO:0000313" key="11">
    <source>
        <dbReference type="Proteomes" id="UP001476950"/>
    </source>
</evidence>
<dbReference type="InterPro" id="IPR045584">
    <property type="entry name" value="Pilin-like"/>
</dbReference>
<evidence type="ECO:0000256" key="3">
    <source>
        <dbReference type="ARBA" id="ARBA00022481"/>
    </source>
</evidence>
<dbReference type="InterPro" id="IPR022346">
    <property type="entry name" value="T2SS_GspH"/>
</dbReference>
<keyword evidence="11" id="KW-1185">Reference proteome</keyword>
<dbReference type="Pfam" id="PF12019">
    <property type="entry name" value="GspH"/>
    <property type="match status" value="1"/>
</dbReference>
<evidence type="ECO:0000256" key="6">
    <source>
        <dbReference type="ARBA" id="ARBA00022989"/>
    </source>
</evidence>
<dbReference type="InterPro" id="IPR012902">
    <property type="entry name" value="N_methyl_site"/>
</dbReference>
<dbReference type="Gene3D" id="3.30.700.10">
    <property type="entry name" value="Glycoprotein, Type 4 Pilin"/>
    <property type="match status" value="1"/>
</dbReference>
<dbReference type="Proteomes" id="UP001476950">
    <property type="component" value="Unassembled WGS sequence"/>
</dbReference>
<reference evidence="10 11" key="1">
    <citation type="submission" date="2022-04" db="EMBL/GenBank/DDBJ databases">
        <title>Positive selection, recombination, and allopatry shape intraspecific diversity of widespread and dominant cyanobacteria.</title>
        <authorList>
            <person name="Wei J."/>
            <person name="Shu W."/>
            <person name="Hu C."/>
        </authorList>
    </citation>
    <scope>NUCLEOTIDE SEQUENCE [LARGE SCALE GENOMIC DNA]</scope>
    <source>
        <strain evidence="10 11">AS-A4</strain>
    </source>
</reference>
<dbReference type="RefSeq" id="WP_190449093.1">
    <property type="nucleotide sequence ID" value="NZ_JAMPLM010000019.1"/>
</dbReference>
<dbReference type="NCBIfam" id="TIGR02532">
    <property type="entry name" value="IV_pilin_GFxxxE"/>
    <property type="match status" value="1"/>
</dbReference>
<accession>A0ABV0KMT0</accession>
<dbReference type="PROSITE" id="PS00409">
    <property type="entry name" value="PROKAR_NTER_METHYL"/>
    <property type="match status" value="1"/>
</dbReference>
<dbReference type="EMBL" id="JAMPLM010000019">
    <property type="protein sequence ID" value="MEP1060537.1"/>
    <property type="molecule type" value="Genomic_DNA"/>
</dbReference>
<evidence type="ECO:0000256" key="4">
    <source>
        <dbReference type="ARBA" id="ARBA00022519"/>
    </source>
</evidence>
<keyword evidence="2" id="KW-1003">Cell membrane</keyword>
<protein>
    <submittedName>
        <fullName evidence="10">Prepilin-type N-terminal cleavage/methylation domain-containing protein</fullName>
    </submittedName>
</protein>
<name>A0ABV0KMT0_9CYAN</name>
<evidence type="ECO:0000313" key="10">
    <source>
        <dbReference type="EMBL" id="MEP1060537.1"/>
    </source>
</evidence>
<keyword evidence="7 8" id="KW-0472">Membrane</keyword>
<sequence>MKNHRLLRQSTAGFTLIETLVVVIMIGVLFAIAAPGWLTFINRQRLGTANERILQTLRTAQAEAKRTQTYREARFDVASDPPRVAVLPLTSSTSGTGGAAVQTLGRIPDAQVNQWETLGQGEVRSGILTLRTSHTASNSIIFSPDGAVASTIQATTNPTITDTQPFTVTLALRGAPSVKRCVSVRTLLGAVNQKSDAACP</sequence>
<proteinExistence type="predicted"/>
<evidence type="ECO:0000256" key="8">
    <source>
        <dbReference type="SAM" id="Phobius"/>
    </source>
</evidence>
<dbReference type="SUPFAM" id="SSF54523">
    <property type="entry name" value="Pili subunits"/>
    <property type="match status" value="1"/>
</dbReference>
<comment type="caution">
    <text evidence="10">The sequence shown here is derived from an EMBL/GenBank/DDBJ whole genome shotgun (WGS) entry which is preliminary data.</text>
</comment>
<keyword evidence="3" id="KW-0488">Methylation</keyword>